<keyword evidence="4" id="KW-1185">Reference proteome</keyword>
<dbReference type="EMBL" id="BAAABM010000037">
    <property type="protein sequence ID" value="GAA0348528.1"/>
    <property type="molecule type" value="Genomic_DNA"/>
</dbReference>
<protein>
    <submittedName>
        <fullName evidence="3">Uncharacterized protein</fullName>
    </submittedName>
</protein>
<dbReference type="RefSeq" id="WP_252801481.1">
    <property type="nucleotide sequence ID" value="NZ_BAAABM010000037.1"/>
</dbReference>
<keyword evidence="2" id="KW-0472">Membrane</keyword>
<reference evidence="4" key="1">
    <citation type="journal article" date="2019" name="Int. J. Syst. Evol. Microbiol.">
        <title>The Global Catalogue of Microorganisms (GCM) 10K type strain sequencing project: providing services to taxonomists for standard genome sequencing and annotation.</title>
        <authorList>
            <consortium name="The Broad Institute Genomics Platform"/>
            <consortium name="The Broad Institute Genome Sequencing Center for Infectious Disease"/>
            <person name="Wu L."/>
            <person name="Ma J."/>
        </authorList>
    </citation>
    <scope>NUCLEOTIDE SEQUENCE [LARGE SCALE GENOMIC DNA]</scope>
    <source>
        <strain evidence="4">JCM 3146</strain>
    </source>
</reference>
<evidence type="ECO:0000256" key="2">
    <source>
        <dbReference type="SAM" id="Phobius"/>
    </source>
</evidence>
<gene>
    <name evidence="3" type="ORF">GCM10010151_42790</name>
</gene>
<dbReference type="Proteomes" id="UP001501822">
    <property type="component" value="Unassembled WGS sequence"/>
</dbReference>
<keyword evidence="2" id="KW-1133">Transmembrane helix</keyword>
<accession>A0ABP3GP65</accession>
<evidence type="ECO:0000313" key="3">
    <source>
        <dbReference type="EMBL" id="GAA0348528.1"/>
    </source>
</evidence>
<sequence length="68" mass="7630">MYSWLWRQLPGDTVTRVYTALVGLLVIGVLLWYVVFPWFEPQIQFDHGTVDDGGTSATAPPAPGTKHR</sequence>
<comment type="caution">
    <text evidence="3">The sequence shown here is derived from an EMBL/GenBank/DDBJ whole genome shotgun (WGS) entry which is preliminary data.</text>
</comment>
<proteinExistence type="predicted"/>
<feature type="transmembrane region" description="Helical" evidence="2">
    <location>
        <begin position="20"/>
        <end position="39"/>
    </location>
</feature>
<evidence type="ECO:0000256" key="1">
    <source>
        <dbReference type="SAM" id="MobiDB-lite"/>
    </source>
</evidence>
<keyword evidence="2" id="KW-0812">Transmembrane</keyword>
<name>A0ABP3GP65_9ACTN</name>
<feature type="region of interest" description="Disordered" evidence="1">
    <location>
        <begin position="47"/>
        <end position="68"/>
    </location>
</feature>
<organism evidence="3 4">
    <name type="scientific">Actinoallomurus spadix</name>
    <dbReference type="NCBI Taxonomy" id="79912"/>
    <lineage>
        <taxon>Bacteria</taxon>
        <taxon>Bacillati</taxon>
        <taxon>Actinomycetota</taxon>
        <taxon>Actinomycetes</taxon>
        <taxon>Streptosporangiales</taxon>
        <taxon>Thermomonosporaceae</taxon>
        <taxon>Actinoallomurus</taxon>
    </lineage>
</organism>
<evidence type="ECO:0000313" key="4">
    <source>
        <dbReference type="Proteomes" id="UP001501822"/>
    </source>
</evidence>